<dbReference type="EMBL" id="NNRL01000167">
    <property type="protein sequence ID" value="OYR08336.1"/>
    <property type="molecule type" value="Genomic_DNA"/>
</dbReference>
<dbReference type="AlphaFoldDB" id="A0A256F0X1"/>
<comment type="caution">
    <text evidence="1">The sequence shown here is derived from an EMBL/GenBank/DDBJ whole genome shotgun (WGS) entry which is preliminary data.</text>
</comment>
<organism evidence="1 2">
    <name type="scientific">Brucella grignonensis</name>
    <dbReference type="NCBI Taxonomy" id="94627"/>
    <lineage>
        <taxon>Bacteria</taxon>
        <taxon>Pseudomonadati</taxon>
        <taxon>Pseudomonadota</taxon>
        <taxon>Alphaproteobacteria</taxon>
        <taxon>Hyphomicrobiales</taxon>
        <taxon>Brucellaceae</taxon>
        <taxon>Brucella/Ochrobactrum group</taxon>
        <taxon>Brucella</taxon>
    </lineage>
</organism>
<protein>
    <submittedName>
        <fullName evidence="1">Uncharacterized protein</fullName>
    </submittedName>
</protein>
<dbReference type="RefSeq" id="WP_167388208.1">
    <property type="nucleotide sequence ID" value="NZ_JBHEER010000010.1"/>
</dbReference>
<accession>A0A256F0X1</accession>
<keyword evidence="2" id="KW-1185">Reference proteome</keyword>
<sequence>MLSVVVVEVAHMIRMNQFTNDSRSPFRVFATAEQLSPKQQFEALTA</sequence>
<reference evidence="1 2" key="1">
    <citation type="submission" date="2017-07" db="EMBL/GenBank/DDBJ databases">
        <title>Phylogenetic study on the rhizospheric bacterium Ochrobactrum sp. A44.</title>
        <authorList>
            <person name="Krzyzanowska D.M."/>
            <person name="Ossowicki A."/>
            <person name="Rajewska M."/>
            <person name="Maciag T."/>
            <person name="Kaczynski Z."/>
            <person name="Czerwicka M."/>
            <person name="Jafra S."/>
        </authorList>
    </citation>
    <scope>NUCLEOTIDE SEQUENCE [LARGE SCALE GENOMIC DNA]</scope>
    <source>
        <strain evidence="1 2">OgA9a</strain>
    </source>
</reference>
<proteinExistence type="predicted"/>
<dbReference type="Proteomes" id="UP000216478">
    <property type="component" value="Unassembled WGS sequence"/>
</dbReference>
<evidence type="ECO:0000313" key="2">
    <source>
        <dbReference type="Proteomes" id="UP000216478"/>
    </source>
</evidence>
<name>A0A256F0X1_9HYPH</name>
<gene>
    <name evidence="1" type="ORF">CEV33_3331</name>
</gene>
<evidence type="ECO:0000313" key="1">
    <source>
        <dbReference type="EMBL" id="OYR08336.1"/>
    </source>
</evidence>